<proteinExistence type="predicted"/>
<name>A0A2N9LUF5_9BACT</name>
<accession>A0A2N9LUF5</accession>
<sequence length="206" mass="22756">MRLPAFREPRLWASMRSAPRSGFTGASGIAGPVDLTGISIMVYLAPQLYAPRRVSPHLQQRPLRPLTPVLVSSPAEHAVGVPGDRYSSLGWGAEGPAFRDALAGGDKVRPTLIGAQVFVARVGVLSDLSLYRAKTRQNEAQNRVLEVKKLHLIPLSGNYMVRFALFRNLRGCHMQIIRHLEGSMRRKFATSQGYILMHFVTSQANI</sequence>
<dbReference type="Proteomes" id="UP000239735">
    <property type="component" value="Unassembled WGS sequence"/>
</dbReference>
<gene>
    <name evidence="1" type="ORF">SBA5_560038</name>
</gene>
<evidence type="ECO:0000313" key="2">
    <source>
        <dbReference type="Proteomes" id="UP000239735"/>
    </source>
</evidence>
<evidence type="ECO:0000313" key="1">
    <source>
        <dbReference type="EMBL" id="SPE26872.1"/>
    </source>
</evidence>
<reference evidence="2" key="1">
    <citation type="submission" date="2018-02" db="EMBL/GenBank/DDBJ databases">
        <authorList>
            <person name="Hausmann B."/>
        </authorList>
    </citation>
    <scope>NUCLEOTIDE SEQUENCE [LARGE SCALE GENOMIC DNA]</scope>
    <source>
        <strain evidence="2">Peat soil MAG SbA5</strain>
    </source>
</reference>
<organism evidence="1 2">
    <name type="scientific">Candidatus Sulfuritelmatomonas gaucii</name>
    <dbReference type="NCBI Taxonomy" id="2043161"/>
    <lineage>
        <taxon>Bacteria</taxon>
        <taxon>Pseudomonadati</taxon>
        <taxon>Acidobacteriota</taxon>
        <taxon>Terriglobia</taxon>
        <taxon>Terriglobales</taxon>
        <taxon>Acidobacteriaceae</taxon>
        <taxon>Candidatus Sulfuritelmatomonas</taxon>
    </lineage>
</organism>
<dbReference type="AlphaFoldDB" id="A0A2N9LUF5"/>
<protein>
    <submittedName>
        <fullName evidence="1">Uncharacterized protein</fullName>
    </submittedName>
</protein>
<dbReference type="EMBL" id="OKRB01000115">
    <property type="protein sequence ID" value="SPE26872.1"/>
    <property type="molecule type" value="Genomic_DNA"/>
</dbReference>